<evidence type="ECO:0000313" key="3">
    <source>
        <dbReference type="Proteomes" id="UP000541444"/>
    </source>
</evidence>
<proteinExistence type="predicted"/>
<evidence type="ECO:0000256" key="1">
    <source>
        <dbReference type="SAM" id="MobiDB-lite"/>
    </source>
</evidence>
<feature type="region of interest" description="Disordered" evidence="1">
    <location>
        <begin position="399"/>
        <end position="431"/>
    </location>
</feature>
<evidence type="ECO:0000313" key="2">
    <source>
        <dbReference type="EMBL" id="KAF6170771.1"/>
    </source>
</evidence>
<organism evidence="2 3">
    <name type="scientific">Kingdonia uniflora</name>
    <dbReference type="NCBI Taxonomy" id="39325"/>
    <lineage>
        <taxon>Eukaryota</taxon>
        <taxon>Viridiplantae</taxon>
        <taxon>Streptophyta</taxon>
        <taxon>Embryophyta</taxon>
        <taxon>Tracheophyta</taxon>
        <taxon>Spermatophyta</taxon>
        <taxon>Magnoliopsida</taxon>
        <taxon>Ranunculales</taxon>
        <taxon>Circaeasteraceae</taxon>
        <taxon>Kingdonia</taxon>
    </lineage>
</organism>
<keyword evidence="3" id="KW-1185">Reference proteome</keyword>
<comment type="caution">
    <text evidence="2">The sequence shown here is derived from an EMBL/GenBank/DDBJ whole genome shotgun (WGS) entry which is preliminary data.</text>
</comment>
<feature type="compositionally biased region" description="Acidic residues" evidence="1">
    <location>
        <begin position="401"/>
        <end position="431"/>
    </location>
</feature>
<reference evidence="2 3" key="1">
    <citation type="journal article" date="2020" name="IScience">
        <title>Genome Sequencing of the Endangered Kingdonia uniflora (Circaeasteraceae, Ranunculales) Reveals Potential Mechanisms of Evolutionary Specialization.</title>
        <authorList>
            <person name="Sun Y."/>
            <person name="Deng T."/>
            <person name="Zhang A."/>
            <person name="Moore M.J."/>
            <person name="Landis J.B."/>
            <person name="Lin N."/>
            <person name="Zhang H."/>
            <person name="Zhang X."/>
            <person name="Huang J."/>
            <person name="Zhang X."/>
            <person name="Sun H."/>
            <person name="Wang H."/>
        </authorList>
    </citation>
    <scope>NUCLEOTIDE SEQUENCE [LARGE SCALE GENOMIC DNA]</scope>
    <source>
        <strain evidence="2">TB1705</strain>
        <tissue evidence="2">Leaf</tissue>
    </source>
</reference>
<sequence length="431" mass="49386">MSGPSHSIFETRRNKSDVVKRGSKELVTHIWPLHLMPNNDPNLILEELQLVDILPDNWVHISIRSEELLNRDEIICRGSLDKVLKWYQWISRYPTLKALVDNMGFEEFLTIKARNSDNRLIHAPVERWPSTHTFNFPCGEFGVMPLNFVMLTGISFGRGFKLPYDDKYSQFDEVQTLLFGITQAHIRYVRVRLGYSDHGTFVSGTKQSLSPEEWKGEEINRRLLCSVRVLVLRVQNYGIEAYDGEVGDLGWFMEIGGSSGSPFKPPSYNDLRVKILKKKEETLNWIHTKKRNCLEHGQMRDLAYIQYNKRLKKHYEERISRKVINPIVLKSLDECAEWLVPDDARDDIAFGTDITYGVLEAAEDGFDDPPLNRTSCLNTASHCSQGGALSSRSIARHLQDSSDDDDYDVDTNYDMGDEDDDGINSGSDEDI</sequence>
<protein>
    <submittedName>
        <fullName evidence="2">Uncharacterized protein</fullName>
    </submittedName>
</protein>
<dbReference type="EMBL" id="JACGCM010000560">
    <property type="protein sequence ID" value="KAF6170771.1"/>
    <property type="molecule type" value="Genomic_DNA"/>
</dbReference>
<gene>
    <name evidence="2" type="ORF">GIB67_015723</name>
</gene>
<name>A0A7J7NUB5_9MAGN</name>
<dbReference type="Proteomes" id="UP000541444">
    <property type="component" value="Unassembled WGS sequence"/>
</dbReference>
<accession>A0A7J7NUB5</accession>
<dbReference type="AlphaFoldDB" id="A0A7J7NUB5"/>